<dbReference type="HOGENOM" id="CLU_054549_3_2_11"/>
<dbReference type="PANTHER" id="PTHR47505:SF1">
    <property type="entry name" value="DNA UTILIZATION PROTEIN YHGH"/>
    <property type="match status" value="1"/>
</dbReference>
<dbReference type="AlphaFoldDB" id="C8XEA9"/>
<keyword evidence="1" id="KW-0328">Glycosyltransferase</keyword>
<dbReference type="SUPFAM" id="SSF53271">
    <property type="entry name" value="PRTase-like"/>
    <property type="match status" value="1"/>
</dbReference>
<proteinExistence type="predicted"/>
<dbReference type="RefSeq" id="WP_015746674.1">
    <property type="nucleotide sequence ID" value="NC_013235.1"/>
</dbReference>
<organism evidence="1 2">
    <name type="scientific">Nakamurella multipartita (strain ATCC 700099 / DSM 44233 / CIP 104796 / JCM 9543 / NBRC 105858 / Y-104)</name>
    <name type="common">Microsphaera multipartita</name>
    <dbReference type="NCBI Taxonomy" id="479431"/>
    <lineage>
        <taxon>Bacteria</taxon>
        <taxon>Bacillati</taxon>
        <taxon>Actinomycetota</taxon>
        <taxon>Actinomycetes</taxon>
        <taxon>Nakamurellales</taxon>
        <taxon>Nakamurellaceae</taxon>
        <taxon>Nakamurella</taxon>
    </lineage>
</organism>
<dbReference type="FunCoup" id="C8XEA9">
    <property type="interactions" value="2"/>
</dbReference>
<dbReference type="eggNOG" id="COG1040">
    <property type="taxonomic scope" value="Bacteria"/>
</dbReference>
<gene>
    <name evidence="1" type="ordered locus">Namu_1364</name>
</gene>
<keyword evidence="2" id="KW-1185">Reference proteome</keyword>
<dbReference type="STRING" id="479431.Namu_1364"/>
<dbReference type="GO" id="GO:0016757">
    <property type="term" value="F:glycosyltransferase activity"/>
    <property type="evidence" value="ECO:0007669"/>
    <property type="project" value="UniProtKB-KW"/>
</dbReference>
<dbReference type="PANTHER" id="PTHR47505">
    <property type="entry name" value="DNA UTILIZATION PROTEIN YHGH"/>
    <property type="match status" value="1"/>
</dbReference>
<sequence length="238" mass="24106">MGERAGPVELLDALADLVLPRPCPGCGRAGPWCVNCARTVGRAPRRIRPPDDPAAAAGLPPAWALAHYTGPIRAAVLAGKEKGRRDLPPRLGQALGAGVLQLLAWGAVLEPVWLVPAPSRPSAARRRGGDPVRAMATAAARTVAAAGRACGVAPCLVTAGRARDSVGLDADARRRNLSGRIRLRPGGAPPPGADVLLLDDVLTTGATAVAAAAALTAAGHRPVGLLTLAAVPRSVSGR</sequence>
<reference evidence="2" key="1">
    <citation type="submission" date="2009-09" db="EMBL/GenBank/DDBJ databases">
        <title>The complete genome of Nakamurella multipartita DSM 44233.</title>
        <authorList>
            <consortium name="US DOE Joint Genome Institute (JGI-PGF)"/>
            <person name="Lucas S."/>
            <person name="Copeland A."/>
            <person name="Lapidus A."/>
            <person name="Glavina del Rio T."/>
            <person name="Dalin E."/>
            <person name="Tice H."/>
            <person name="Bruce D."/>
            <person name="Goodwin L."/>
            <person name="Pitluck S."/>
            <person name="Kyrpides N."/>
            <person name="Mavromatis K."/>
            <person name="Ivanova N."/>
            <person name="Ovchinnikova G."/>
            <person name="Sims D."/>
            <person name="Meincke L."/>
            <person name="Brettin T."/>
            <person name="Detter J.C."/>
            <person name="Han C."/>
            <person name="Larimer F."/>
            <person name="Land M."/>
            <person name="Hauser L."/>
            <person name="Markowitz V."/>
            <person name="Cheng J.-F."/>
            <person name="Hugenholtz P."/>
            <person name="Woyke T."/>
            <person name="Wu D."/>
            <person name="Klenk H.-P."/>
            <person name="Eisen J.A."/>
        </authorList>
    </citation>
    <scope>NUCLEOTIDE SEQUENCE [LARGE SCALE GENOMIC DNA]</scope>
    <source>
        <strain evidence="2">ATCC 700099 / DSM 44233 / CIP 104796 / JCM 9543 / NBRC 105858 / Y-104</strain>
    </source>
</reference>
<evidence type="ECO:0000313" key="2">
    <source>
        <dbReference type="Proteomes" id="UP000002218"/>
    </source>
</evidence>
<dbReference type="Gene3D" id="3.40.50.2020">
    <property type="match status" value="1"/>
</dbReference>
<dbReference type="EMBL" id="CP001737">
    <property type="protein sequence ID" value="ACV77767.1"/>
    <property type="molecule type" value="Genomic_DNA"/>
</dbReference>
<dbReference type="InterPro" id="IPR029057">
    <property type="entry name" value="PRTase-like"/>
</dbReference>
<keyword evidence="1" id="KW-0808">Transferase</keyword>
<dbReference type="InParanoid" id="C8XEA9"/>
<dbReference type="KEGG" id="nml:Namu_1364"/>
<reference evidence="1 2" key="2">
    <citation type="journal article" date="2010" name="Stand. Genomic Sci.">
        <title>Complete genome sequence of Nakamurella multipartita type strain (Y-104).</title>
        <authorList>
            <person name="Tice H."/>
            <person name="Mayilraj S."/>
            <person name="Sims D."/>
            <person name="Lapidus A."/>
            <person name="Nolan M."/>
            <person name="Lucas S."/>
            <person name="Glavina Del Rio T."/>
            <person name="Copeland A."/>
            <person name="Cheng J.F."/>
            <person name="Meincke L."/>
            <person name="Bruce D."/>
            <person name="Goodwin L."/>
            <person name="Pitluck S."/>
            <person name="Ivanova N."/>
            <person name="Mavromatis K."/>
            <person name="Ovchinnikova G."/>
            <person name="Pati A."/>
            <person name="Chen A."/>
            <person name="Palaniappan K."/>
            <person name="Land M."/>
            <person name="Hauser L."/>
            <person name="Chang Y.J."/>
            <person name="Jeffries C.D."/>
            <person name="Detter J.C."/>
            <person name="Brettin T."/>
            <person name="Rohde M."/>
            <person name="Goker M."/>
            <person name="Bristow J."/>
            <person name="Eisen J.A."/>
            <person name="Markowitz V."/>
            <person name="Hugenholtz P."/>
            <person name="Kyrpides N.C."/>
            <person name="Klenk H.P."/>
            <person name="Chen F."/>
        </authorList>
    </citation>
    <scope>NUCLEOTIDE SEQUENCE [LARGE SCALE GENOMIC DNA]</scope>
    <source>
        <strain evidence="2">ATCC 700099 / DSM 44233 / CIP 104796 / JCM 9543 / NBRC 105858 / Y-104</strain>
    </source>
</reference>
<accession>C8XEA9</accession>
<dbReference type="Proteomes" id="UP000002218">
    <property type="component" value="Chromosome"/>
</dbReference>
<protein>
    <submittedName>
        <fullName evidence="1">Phosphoribosyltransferase</fullName>
    </submittedName>
</protein>
<evidence type="ECO:0000313" key="1">
    <source>
        <dbReference type="EMBL" id="ACV77767.1"/>
    </source>
</evidence>
<dbReference type="InterPro" id="IPR051910">
    <property type="entry name" value="ComF/GntX_DNA_util-trans"/>
</dbReference>
<name>C8XEA9_NAKMY</name>